<dbReference type="OrthoDB" id="2636783at2"/>
<feature type="signal peptide" evidence="1">
    <location>
        <begin position="1"/>
        <end position="19"/>
    </location>
</feature>
<dbReference type="PANTHER" id="PTHR43649">
    <property type="entry name" value="ARABINOSE-BINDING PROTEIN-RELATED"/>
    <property type="match status" value="1"/>
</dbReference>
<dbReference type="STRING" id="1121322.SAMN02745136_03496"/>
<evidence type="ECO:0000313" key="3">
    <source>
        <dbReference type="EMBL" id="SHK84529.1"/>
    </source>
</evidence>
<proteinExistence type="predicted"/>
<evidence type="ECO:0000256" key="1">
    <source>
        <dbReference type="SAM" id="SignalP"/>
    </source>
</evidence>
<keyword evidence="1" id="KW-0732">Signal</keyword>
<evidence type="ECO:0000259" key="2">
    <source>
        <dbReference type="Pfam" id="PF12010"/>
    </source>
</evidence>
<dbReference type="PROSITE" id="PS51257">
    <property type="entry name" value="PROKAR_LIPOPROTEIN"/>
    <property type="match status" value="1"/>
</dbReference>
<gene>
    <name evidence="3" type="ORF">SAMN02745136_03496</name>
</gene>
<dbReference type="Pfam" id="PF12010">
    <property type="entry name" value="DUF3502"/>
    <property type="match status" value="1"/>
</dbReference>
<dbReference type="Gene3D" id="3.40.190.10">
    <property type="entry name" value="Periplasmic binding protein-like II"/>
    <property type="match status" value="2"/>
</dbReference>
<keyword evidence="4" id="KW-1185">Reference proteome</keyword>
<evidence type="ECO:0000313" key="4">
    <source>
        <dbReference type="Proteomes" id="UP000184386"/>
    </source>
</evidence>
<dbReference type="Proteomes" id="UP000184386">
    <property type="component" value="Unassembled WGS sequence"/>
</dbReference>
<dbReference type="AlphaFoldDB" id="A0A1M6VSY3"/>
<feature type="domain" description="DUF3502" evidence="2">
    <location>
        <begin position="443"/>
        <end position="511"/>
    </location>
</feature>
<accession>A0A1M6VSY3</accession>
<organism evidence="3 4">
    <name type="scientific">Anaerocolumna jejuensis DSM 15929</name>
    <dbReference type="NCBI Taxonomy" id="1121322"/>
    <lineage>
        <taxon>Bacteria</taxon>
        <taxon>Bacillati</taxon>
        <taxon>Bacillota</taxon>
        <taxon>Clostridia</taxon>
        <taxon>Lachnospirales</taxon>
        <taxon>Lachnospiraceae</taxon>
        <taxon>Anaerocolumna</taxon>
    </lineage>
</organism>
<dbReference type="PANTHER" id="PTHR43649:SF17">
    <property type="entry name" value="ABC TRANSPORTER SOLUTE BINDING PROTEIN-SUGAR TRANSPORT"/>
    <property type="match status" value="1"/>
</dbReference>
<name>A0A1M6VSY3_9FIRM</name>
<protein>
    <submittedName>
        <fullName evidence="3">Putative aldouronate transport system substrate-binding protein</fullName>
    </submittedName>
</protein>
<sequence length="516" mass="57166">MKKVISLILAVLMLASVLGGCGKNVKDSKVTDTKGAAETGEKAKDDSTVPTVIWYFPSDQQADQDQVWEDMNKKLAAKANVKIDFRPIPMGEFDDKMKLISSSGEDYDLAFTANWLNNFYDNVGREAFLPLDDLYEKHPELKEQCPEWLSNVAKSNGKLYAIPNMQIVATQLGLVIRKDLVEKYNFDPSTIKTTDDLINKLPAFLDKIVANEPEIRVPFLPQQLWGIWDYEGISTGTASGSAYGYAYIKKGDTNMKVISSDDFAAFPENKAYSQLQFDWAQKGYFGNDITLLTDVDKLQTAGQVAAVLNIYKPGNDASLAVKYPGYEFVTVPVGTAYTSSSSGGACMTAINVNSKNPEAAMNALAAVYTDKEIFNELLFGLPGTHYNMADETHAEPVANTKYNLSAYAWVLGNQFNSYLLPGQDDNTWTETEKMNNDAEISVLRGFTVDPTPIQSQLAQLNAVAKEYDKFELLAKDQASYEKVLAEKVEKDKKAGIDDVVAEVQRQIDAWKSTLNK</sequence>
<dbReference type="EMBL" id="FRAC01000018">
    <property type="protein sequence ID" value="SHK84529.1"/>
    <property type="molecule type" value="Genomic_DNA"/>
</dbReference>
<dbReference type="RefSeq" id="WP_073278135.1">
    <property type="nucleotide sequence ID" value="NZ_FRAC01000018.1"/>
</dbReference>
<reference evidence="3 4" key="1">
    <citation type="submission" date="2016-11" db="EMBL/GenBank/DDBJ databases">
        <authorList>
            <person name="Jaros S."/>
            <person name="Januszkiewicz K."/>
            <person name="Wedrychowicz H."/>
        </authorList>
    </citation>
    <scope>NUCLEOTIDE SEQUENCE [LARGE SCALE GENOMIC DNA]</scope>
    <source>
        <strain evidence="3 4">DSM 15929</strain>
    </source>
</reference>
<dbReference type="SUPFAM" id="SSF53850">
    <property type="entry name" value="Periplasmic binding protein-like II"/>
    <property type="match status" value="1"/>
</dbReference>
<feature type="chain" id="PRO_5039297286" evidence="1">
    <location>
        <begin position="20"/>
        <end position="516"/>
    </location>
</feature>
<dbReference type="InterPro" id="IPR022627">
    <property type="entry name" value="DUF3502"/>
</dbReference>
<dbReference type="InterPro" id="IPR050490">
    <property type="entry name" value="Bact_solute-bd_prot1"/>
</dbReference>